<accession>A0A158B4P1</accession>
<dbReference type="EMBL" id="FCOX02000008">
    <property type="protein sequence ID" value="SAK64297.1"/>
    <property type="molecule type" value="Genomic_DNA"/>
</dbReference>
<comment type="caution">
    <text evidence="1">The sequence shown here is derived from an EMBL/GenBank/DDBJ whole genome shotgun (WGS) entry which is preliminary data.</text>
</comment>
<keyword evidence="2" id="KW-1185">Reference proteome</keyword>
<organism evidence="1 2">
    <name type="scientific">Caballeronia calidae</name>
    <dbReference type="NCBI Taxonomy" id="1777139"/>
    <lineage>
        <taxon>Bacteria</taxon>
        <taxon>Pseudomonadati</taxon>
        <taxon>Pseudomonadota</taxon>
        <taxon>Betaproteobacteria</taxon>
        <taxon>Burkholderiales</taxon>
        <taxon>Burkholderiaceae</taxon>
        <taxon>Caballeronia</taxon>
    </lineage>
</organism>
<evidence type="ECO:0000313" key="1">
    <source>
        <dbReference type="EMBL" id="SAK64297.1"/>
    </source>
</evidence>
<gene>
    <name evidence="1" type="ORF">AWB78_02243</name>
</gene>
<protein>
    <submittedName>
        <fullName evidence="1">Uncharacterized protein</fullName>
    </submittedName>
</protein>
<evidence type="ECO:0000313" key="2">
    <source>
        <dbReference type="Proteomes" id="UP000071859"/>
    </source>
</evidence>
<dbReference type="AlphaFoldDB" id="A0A158B4P1"/>
<sequence length="62" mass="6113">MRKALGATAMACTAHAAGDASSNDSMGGIHAGDLLVRLRAISIEPDVTAGGVLGTLGVGMKF</sequence>
<reference evidence="1" key="1">
    <citation type="submission" date="2016-01" db="EMBL/GenBank/DDBJ databases">
        <authorList>
            <person name="Peeters C."/>
        </authorList>
    </citation>
    <scope>NUCLEOTIDE SEQUENCE</scope>
    <source>
        <strain evidence="1">LMG 29321</strain>
    </source>
</reference>
<dbReference type="Proteomes" id="UP000071859">
    <property type="component" value="Unassembled WGS sequence"/>
</dbReference>
<proteinExistence type="predicted"/>
<name>A0A158B4P1_9BURK</name>